<dbReference type="EMBL" id="ML979135">
    <property type="protein sequence ID" value="KAF1916274.1"/>
    <property type="molecule type" value="Genomic_DNA"/>
</dbReference>
<evidence type="ECO:0000259" key="4">
    <source>
        <dbReference type="Pfam" id="PF13193"/>
    </source>
</evidence>
<organism evidence="6 7">
    <name type="scientific">Ampelomyces quisqualis</name>
    <name type="common">Powdery mildew agent</name>
    <dbReference type="NCBI Taxonomy" id="50730"/>
    <lineage>
        <taxon>Eukaryota</taxon>
        <taxon>Fungi</taxon>
        <taxon>Dikarya</taxon>
        <taxon>Ascomycota</taxon>
        <taxon>Pezizomycotina</taxon>
        <taxon>Dothideomycetes</taxon>
        <taxon>Pleosporomycetidae</taxon>
        <taxon>Pleosporales</taxon>
        <taxon>Pleosporineae</taxon>
        <taxon>Phaeosphaeriaceae</taxon>
        <taxon>Ampelomyces</taxon>
    </lineage>
</organism>
<keyword evidence="7" id="KW-1185">Reference proteome</keyword>
<dbReference type="Gene3D" id="3.40.50.12780">
    <property type="entry name" value="N-terminal domain of ligase-like"/>
    <property type="match status" value="1"/>
</dbReference>
<dbReference type="InterPro" id="IPR045851">
    <property type="entry name" value="AMP-bd_C_sf"/>
</dbReference>
<sequence>MTQTSNTLQHHIQDQVYEASIKDAENFWNRQAENVHWHKRPSKAFQKTIKHLEKSHVSHHHWSWFSDGEISTTYNCVDRHVIRGNGDRIAICWDSPVTQQKEQYTYKQLLGEVETLAGVLREEGVRKGHVVLIYMPMVPAALFAMLAIARLGAIHAVVFGGFSPAALAQRIDASRPVAIMTASCGIEGNKKPIGYKSMIEEAVLKSTHKPARTLVWQREQLRWDPVIKDHGQRNWQRLVKSARNRGLKADAVPVKSGHGLYIIYTSGTTGLPKGVVRSAGGHCVGLILSMKYLFGIHGPGDVQFTASDIGWVVGHSYIVYAPLLVGATTVLFEGKPVGTPDASTFWRIVDEYKVNTMFTAPTALRAIRREDGENEFLEAKGKRGALKTLRALFLAGERSEPSIVEMYQKLLTKHCAPGAMVVDNWWSSESGSPISGIALSATAGLDFQSNERPKPLTIKPGSAGKAMPGFDVRVVDDEGKEVERGVMGNIVMGIPLAPTAFTTLWEDEERFYKSYMKRFDGKWIDTGDAGMIDDEGYISIMSRADDVINVAAHRFSTGAIEQAITTHPSIAEAAVVSIPDQLKGSLPFAFITLSTHDHPDGAVPDDKFAKQIHELVRDHIGAIASLGGMIQGKGMIPKTRSGKTLRRVLRDLVENATHGEFEKDVNVPSTIEDQEAVNVARQKVKEYFDLKGKDLHKATEARAKL</sequence>
<keyword evidence="2" id="KW-0812">Transmembrane</keyword>
<evidence type="ECO:0008006" key="8">
    <source>
        <dbReference type="Google" id="ProtNLM"/>
    </source>
</evidence>
<evidence type="ECO:0000256" key="2">
    <source>
        <dbReference type="SAM" id="Phobius"/>
    </source>
</evidence>
<dbReference type="PANTHER" id="PTHR43347">
    <property type="entry name" value="ACYL-COA SYNTHETASE"/>
    <property type="match status" value="1"/>
</dbReference>
<feature type="transmembrane region" description="Helical" evidence="2">
    <location>
        <begin position="131"/>
        <end position="153"/>
    </location>
</feature>
<reference evidence="6" key="1">
    <citation type="journal article" date="2020" name="Stud. Mycol.">
        <title>101 Dothideomycetes genomes: a test case for predicting lifestyles and emergence of pathogens.</title>
        <authorList>
            <person name="Haridas S."/>
            <person name="Albert R."/>
            <person name="Binder M."/>
            <person name="Bloem J."/>
            <person name="Labutti K."/>
            <person name="Salamov A."/>
            <person name="Andreopoulos B."/>
            <person name="Baker S."/>
            <person name="Barry K."/>
            <person name="Bills G."/>
            <person name="Bluhm B."/>
            <person name="Cannon C."/>
            <person name="Castanera R."/>
            <person name="Culley D."/>
            <person name="Daum C."/>
            <person name="Ezra D."/>
            <person name="Gonzalez J."/>
            <person name="Henrissat B."/>
            <person name="Kuo A."/>
            <person name="Liang C."/>
            <person name="Lipzen A."/>
            <person name="Lutzoni F."/>
            <person name="Magnuson J."/>
            <person name="Mondo S."/>
            <person name="Nolan M."/>
            <person name="Ohm R."/>
            <person name="Pangilinan J."/>
            <person name="Park H.-J."/>
            <person name="Ramirez L."/>
            <person name="Alfaro M."/>
            <person name="Sun H."/>
            <person name="Tritt A."/>
            <person name="Yoshinaga Y."/>
            <person name="Zwiers L.-H."/>
            <person name="Turgeon B."/>
            <person name="Goodwin S."/>
            <person name="Spatafora J."/>
            <person name="Crous P."/>
            <person name="Grigoriev I."/>
        </authorList>
    </citation>
    <scope>NUCLEOTIDE SEQUENCE</scope>
    <source>
        <strain evidence="6">HMLAC05119</strain>
    </source>
</reference>
<dbReference type="InterPro" id="IPR000873">
    <property type="entry name" value="AMP-dep_synth/lig_dom"/>
</dbReference>
<gene>
    <name evidence="6" type="ORF">BDU57DRAFT_516280</name>
</gene>
<dbReference type="Pfam" id="PF00501">
    <property type="entry name" value="AMP-binding"/>
    <property type="match status" value="1"/>
</dbReference>
<dbReference type="PANTHER" id="PTHR43347:SF3">
    <property type="entry name" value="ACYL-COA SYNTHETASE SHORT-CHAIN FAMILY MEMBER 3, MITOCHONDRIAL"/>
    <property type="match status" value="1"/>
</dbReference>
<dbReference type="GO" id="GO:0050218">
    <property type="term" value="F:propionate-CoA ligase activity"/>
    <property type="evidence" value="ECO:0007669"/>
    <property type="project" value="TreeGrafter"/>
</dbReference>
<feature type="domain" description="AMP-dependent synthetase/ligase" evidence="3">
    <location>
        <begin position="82"/>
        <end position="493"/>
    </location>
</feature>
<name>A0A6A5QP25_AMPQU</name>
<dbReference type="Proteomes" id="UP000800096">
    <property type="component" value="Unassembled WGS sequence"/>
</dbReference>
<protein>
    <recommendedName>
        <fullName evidence="8">Acetyl-CoA synthetase-like protein</fullName>
    </recommendedName>
</protein>
<proteinExistence type="inferred from homology"/>
<accession>A0A6A5QP25</accession>
<evidence type="ECO:0000313" key="6">
    <source>
        <dbReference type="EMBL" id="KAF1916274.1"/>
    </source>
</evidence>
<dbReference type="AlphaFoldDB" id="A0A6A5QP25"/>
<evidence type="ECO:0000259" key="5">
    <source>
        <dbReference type="Pfam" id="PF16177"/>
    </source>
</evidence>
<dbReference type="Pfam" id="PF13193">
    <property type="entry name" value="AMP-binding_C"/>
    <property type="match status" value="1"/>
</dbReference>
<comment type="similarity">
    <text evidence="1">Belongs to the ATP-dependent AMP-binding enzyme family.</text>
</comment>
<dbReference type="InterPro" id="IPR025110">
    <property type="entry name" value="AMP-bd_C"/>
</dbReference>
<dbReference type="Pfam" id="PF16177">
    <property type="entry name" value="ACAS_N"/>
    <property type="match status" value="1"/>
</dbReference>
<dbReference type="PROSITE" id="PS00455">
    <property type="entry name" value="AMP_BINDING"/>
    <property type="match status" value="1"/>
</dbReference>
<feature type="domain" description="AMP-binding enzyme C-terminal" evidence="4">
    <location>
        <begin position="560"/>
        <end position="643"/>
    </location>
</feature>
<dbReference type="InterPro" id="IPR032387">
    <property type="entry name" value="ACAS_N"/>
</dbReference>
<dbReference type="InterPro" id="IPR042099">
    <property type="entry name" value="ANL_N_sf"/>
</dbReference>
<evidence type="ECO:0000256" key="1">
    <source>
        <dbReference type="ARBA" id="ARBA00006432"/>
    </source>
</evidence>
<dbReference type="SUPFAM" id="SSF56801">
    <property type="entry name" value="Acetyl-CoA synthetase-like"/>
    <property type="match status" value="1"/>
</dbReference>
<dbReference type="OrthoDB" id="1706066at2759"/>
<dbReference type="Gene3D" id="3.30.300.30">
    <property type="match status" value="1"/>
</dbReference>
<keyword evidence="2" id="KW-1133">Transmembrane helix</keyword>
<keyword evidence="2" id="KW-0472">Membrane</keyword>
<dbReference type="InterPro" id="IPR020845">
    <property type="entry name" value="AMP-binding_CS"/>
</dbReference>
<evidence type="ECO:0000259" key="3">
    <source>
        <dbReference type="Pfam" id="PF00501"/>
    </source>
</evidence>
<evidence type="ECO:0000313" key="7">
    <source>
        <dbReference type="Proteomes" id="UP000800096"/>
    </source>
</evidence>
<feature type="domain" description="Acetyl-coenzyme A synthetase N-terminal" evidence="5">
    <location>
        <begin position="14"/>
        <end position="76"/>
    </location>
</feature>